<proteinExistence type="predicted"/>
<sequence>MEPSIPVVSDVWSYFTSSKFIKDIGEASNMVKNSVIEAVRRIYYTRCERRVAAAQRKERPGQRQECILSTSRYIAFH</sequence>
<reference evidence="1" key="1">
    <citation type="submission" date="2021-06" db="EMBL/GenBank/DDBJ databases">
        <title>Parelaphostrongylus tenuis whole genome reference sequence.</title>
        <authorList>
            <person name="Garwood T.J."/>
            <person name="Larsen P.A."/>
            <person name="Fountain-Jones N.M."/>
            <person name="Garbe J.R."/>
            <person name="Macchietto M.G."/>
            <person name="Kania S.A."/>
            <person name="Gerhold R.W."/>
            <person name="Richards J.E."/>
            <person name="Wolf T.M."/>
        </authorList>
    </citation>
    <scope>NUCLEOTIDE SEQUENCE</scope>
    <source>
        <strain evidence="1">MNPRO001-30</strain>
        <tissue evidence="1">Meninges</tissue>
    </source>
</reference>
<dbReference type="EMBL" id="JAHQIW010003357">
    <property type="protein sequence ID" value="KAJ1358286.1"/>
    <property type="molecule type" value="Genomic_DNA"/>
</dbReference>
<name>A0AAD5QTB6_PARTN</name>
<comment type="caution">
    <text evidence="1">The sequence shown here is derived from an EMBL/GenBank/DDBJ whole genome shotgun (WGS) entry which is preliminary data.</text>
</comment>
<organism evidence="1 2">
    <name type="scientific">Parelaphostrongylus tenuis</name>
    <name type="common">Meningeal worm</name>
    <dbReference type="NCBI Taxonomy" id="148309"/>
    <lineage>
        <taxon>Eukaryota</taxon>
        <taxon>Metazoa</taxon>
        <taxon>Ecdysozoa</taxon>
        <taxon>Nematoda</taxon>
        <taxon>Chromadorea</taxon>
        <taxon>Rhabditida</taxon>
        <taxon>Rhabditina</taxon>
        <taxon>Rhabditomorpha</taxon>
        <taxon>Strongyloidea</taxon>
        <taxon>Metastrongylidae</taxon>
        <taxon>Parelaphostrongylus</taxon>
    </lineage>
</organism>
<dbReference type="Proteomes" id="UP001196413">
    <property type="component" value="Unassembled WGS sequence"/>
</dbReference>
<accession>A0AAD5QTB6</accession>
<gene>
    <name evidence="1" type="ORF">KIN20_016683</name>
</gene>
<evidence type="ECO:0000313" key="1">
    <source>
        <dbReference type="EMBL" id="KAJ1358286.1"/>
    </source>
</evidence>
<keyword evidence="2" id="KW-1185">Reference proteome</keyword>
<dbReference type="AlphaFoldDB" id="A0AAD5QTB6"/>
<evidence type="ECO:0000313" key="2">
    <source>
        <dbReference type="Proteomes" id="UP001196413"/>
    </source>
</evidence>
<protein>
    <submittedName>
        <fullName evidence="1">Uncharacterized protein</fullName>
    </submittedName>
</protein>